<sequence length="296" mass="35132">MNTDIFKYDGQRKLSLGRLSTDSRNFDVVKNEALKMTAEYQEKIEIMQEKLYAEAKEGLIIIFQAMDAAGKDSTIKHVMSGINPQGVDVTSFKQPSHEELAHDFLWRIEQHIPRRGHIAIMNRSYYEDVLVVKVHDLQKGYKMPRRCIDMPASDFFHKRYKHIKNYEEYLNDNGYRLLKFFLNISFFKQKERFLQRIDTPDKNWKFSEADLKERKFWNEYQDAYESAVNHTATVSAPWYVVPADQKWFTRYIVSKIIFEELSRIDPQYPEISEAERQKLPEYRKELLRQSGGSLSS</sequence>
<keyword evidence="2 4" id="KW-0418">Kinase</keyword>
<evidence type="ECO:0000256" key="2">
    <source>
        <dbReference type="ARBA" id="ARBA00022777"/>
    </source>
</evidence>
<organism evidence="4 5">
    <name type="scientific">Candidatus Monoglobus merdigallinarum</name>
    <dbReference type="NCBI Taxonomy" id="2838698"/>
    <lineage>
        <taxon>Bacteria</taxon>
        <taxon>Bacillati</taxon>
        <taxon>Bacillota</taxon>
        <taxon>Clostridia</taxon>
        <taxon>Monoglobales</taxon>
        <taxon>Monoglobaceae</taxon>
        <taxon>Monoglobus</taxon>
    </lineage>
</organism>
<gene>
    <name evidence="4" type="ORF">H9900_00565</name>
</gene>
<protein>
    <submittedName>
        <fullName evidence="4">Polyphosphate kinase 2 family protein</fullName>
    </submittedName>
</protein>
<dbReference type="EMBL" id="DXIJ01000008">
    <property type="protein sequence ID" value="HIV85284.1"/>
    <property type="molecule type" value="Genomic_DNA"/>
</dbReference>
<accession>A0A9D1PNW3</accession>
<dbReference type="GO" id="GO:0008976">
    <property type="term" value="F:polyphosphate kinase activity"/>
    <property type="evidence" value="ECO:0007669"/>
    <property type="project" value="InterPro"/>
</dbReference>
<dbReference type="PIRSF" id="PIRSF028756">
    <property type="entry name" value="PPK2_prd"/>
    <property type="match status" value="1"/>
</dbReference>
<feature type="domain" description="Polyphosphate kinase-2-related" evidence="3">
    <location>
        <begin position="31"/>
        <end position="263"/>
    </location>
</feature>
<dbReference type="InterPro" id="IPR022488">
    <property type="entry name" value="PPK2-related"/>
</dbReference>
<dbReference type="InterPro" id="IPR022300">
    <property type="entry name" value="PPK2-rel_1"/>
</dbReference>
<dbReference type="Gene3D" id="3.40.50.300">
    <property type="entry name" value="P-loop containing nucleotide triphosphate hydrolases"/>
    <property type="match status" value="1"/>
</dbReference>
<dbReference type="AlphaFoldDB" id="A0A9D1PNW3"/>
<dbReference type="Pfam" id="PF03976">
    <property type="entry name" value="PPK2"/>
    <property type="match status" value="1"/>
</dbReference>
<proteinExistence type="predicted"/>
<dbReference type="GO" id="GO:0006797">
    <property type="term" value="P:polyphosphate metabolic process"/>
    <property type="evidence" value="ECO:0007669"/>
    <property type="project" value="InterPro"/>
</dbReference>
<keyword evidence="1" id="KW-0808">Transferase</keyword>
<dbReference type="InterPro" id="IPR016898">
    <property type="entry name" value="Polyphosphate_phosphotransfera"/>
</dbReference>
<dbReference type="SUPFAM" id="SSF52540">
    <property type="entry name" value="P-loop containing nucleoside triphosphate hydrolases"/>
    <property type="match status" value="1"/>
</dbReference>
<name>A0A9D1PNW3_9FIRM</name>
<evidence type="ECO:0000313" key="5">
    <source>
        <dbReference type="Proteomes" id="UP000824162"/>
    </source>
</evidence>
<dbReference type="PANTHER" id="PTHR34383">
    <property type="entry name" value="POLYPHOSPHATE:AMP PHOSPHOTRANSFERASE-RELATED"/>
    <property type="match status" value="1"/>
</dbReference>
<dbReference type="InterPro" id="IPR027417">
    <property type="entry name" value="P-loop_NTPase"/>
</dbReference>
<dbReference type="PANTHER" id="PTHR34383:SF3">
    <property type="entry name" value="POLYPHOSPHATE:AMP PHOSPHOTRANSFERASE"/>
    <property type="match status" value="1"/>
</dbReference>
<evidence type="ECO:0000313" key="4">
    <source>
        <dbReference type="EMBL" id="HIV85284.1"/>
    </source>
</evidence>
<dbReference type="Proteomes" id="UP000824162">
    <property type="component" value="Unassembled WGS sequence"/>
</dbReference>
<dbReference type="NCBIfam" id="TIGR03709">
    <property type="entry name" value="PPK2_rel_1"/>
    <property type="match status" value="1"/>
</dbReference>
<evidence type="ECO:0000259" key="3">
    <source>
        <dbReference type="Pfam" id="PF03976"/>
    </source>
</evidence>
<reference evidence="4" key="2">
    <citation type="submission" date="2021-04" db="EMBL/GenBank/DDBJ databases">
        <authorList>
            <person name="Gilroy R."/>
        </authorList>
    </citation>
    <scope>NUCLEOTIDE SEQUENCE</scope>
    <source>
        <strain evidence="4">5790</strain>
    </source>
</reference>
<evidence type="ECO:0000256" key="1">
    <source>
        <dbReference type="ARBA" id="ARBA00022679"/>
    </source>
</evidence>
<reference evidence="4" key="1">
    <citation type="journal article" date="2021" name="PeerJ">
        <title>Extensive microbial diversity within the chicken gut microbiome revealed by metagenomics and culture.</title>
        <authorList>
            <person name="Gilroy R."/>
            <person name="Ravi A."/>
            <person name="Getino M."/>
            <person name="Pursley I."/>
            <person name="Horton D.L."/>
            <person name="Alikhan N.F."/>
            <person name="Baker D."/>
            <person name="Gharbi K."/>
            <person name="Hall N."/>
            <person name="Watson M."/>
            <person name="Adriaenssens E.M."/>
            <person name="Foster-Nyarko E."/>
            <person name="Jarju S."/>
            <person name="Secka A."/>
            <person name="Antonio M."/>
            <person name="Oren A."/>
            <person name="Chaudhuri R.R."/>
            <person name="La Ragione R."/>
            <person name="Hildebrand F."/>
            <person name="Pallen M.J."/>
        </authorList>
    </citation>
    <scope>NUCLEOTIDE SEQUENCE</scope>
    <source>
        <strain evidence="4">5790</strain>
    </source>
</reference>
<comment type="caution">
    <text evidence="4">The sequence shown here is derived from an EMBL/GenBank/DDBJ whole genome shotgun (WGS) entry which is preliminary data.</text>
</comment>